<reference evidence="6" key="2">
    <citation type="journal article" date="2021" name="PeerJ">
        <title>Extensive microbial diversity within the chicken gut microbiome revealed by metagenomics and culture.</title>
        <authorList>
            <person name="Gilroy R."/>
            <person name="Ravi A."/>
            <person name="Getino M."/>
            <person name="Pursley I."/>
            <person name="Horton D.L."/>
            <person name="Alikhan N.F."/>
            <person name="Baker D."/>
            <person name="Gharbi K."/>
            <person name="Hall N."/>
            <person name="Watson M."/>
            <person name="Adriaenssens E.M."/>
            <person name="Foster-Nyarko E."/>
            <person name="Jarju S."/>
            <person name="Secka A."/>
            <person name="Antonio M."/>
            <person name="Oren A."/>
            <person name="Chaudhuri R.R."/>
            <person name="La Ragione R."/>
            <person name="Hildebrand F."/>
            <person name="Pallen M.J."/>
        </authorList>
    </citation>
    <scope>NUCLEOTIDE SEQUENCE</scope>
    <source>
        <strain evidence="6">15467</strain>
    </source>
</reference>
<dbReference type="Gene3D" id="3.40.1390.30">
    <property type="entry name" value="NIF3 (NGG1p interacting factor 3)-like"/>
    <property type="match status" value="2"/>
</dbReference>
<accession>A0A9D9DM81</accession>
<dbReference type="Proteomes" id="UP000823635">
    <property type="component" value="Unassembled WGS sequence"/>
</dbReference>
<keyword evidence="4 5" id="KW-0479">Metal-binding</keyword>
<dbReference type="Pfam" id="PF01784">
    <property type="entry name" value="DUF34_NIF3"/>
    <property type="match status" value="1"/>
</dbReference>
<sequence length="254" mass="27879">MITAKELVEPIEIMAPPCTQSRWDNSGFSVGDPDGAVTAALIALDCTPEVVAEAVEKRCDIIITHHPLIFGQIRSVTRETWLGRTVMDAIRSGITVYSAHTNMDLAVGGVSHLMADRLGLKGCEPLDEEGFGLVGNLSSPVCAEELVNRTKSLFNVEHVRSSRLADIPVTRVAVCGGSGKSLIPNAMAKGAQVYVTADIPYHEFYCEDGFMILDIGHYNSEYNVVHLIKEILCKKFPNFALFISEKNINPIYYY</sequence>
<evidence type="ECO:0000256" key="3">
    <source>
        <dbReference type="ARBA" id="ARBA00022112"/>
    </source>
</evidence>
<evidence type="ECO:0000313" key="7">
    <source>
        <dbReference type="Proteomes" id="UP000823635"/>
    </source>
</evidence>
<evidence type="ECO:0000256" key="1">
    <source>
        <dbReference type="ARBA" id="ARBA00006964"/>
    </source>
</evidence>
<evidence type="ECO:0000256" key="2">
    <source>
        <dbReference type="ARBA" id="ARBA00011643"/>
    </source>
</evidence>
<feature type="binding site" evidence="5">
    <location>
        <position position="66"/>
    </location>
    <ligand>
        <name>a divalent metal cation</name>
        <dbReference type="ChEBI" id="CHEBI:60240"/>
        <label>1</label>
    </ligand>
</feature>
<name>A0A9D9DM81_9BACT</name>
<evidence type="ECO:0000256" key="4">
    <source>
        <dbReference type="ARBA" id="ARBA00022723"/>
    </source>
</evidence>
<evidence type="ECO:0000256" key="5">
    <source>
        <dbReference type="PIRSR" id="PIRSR602678-1"/>
    </source>
</evidence>
<dbReference type="GO" id="GO:0005737">
    <property type="term" value="C:cytoplasm"/>
    <property type="evidence" value="ECO:0007669"/>
    <property type="project" value="TreeGrafter"/>
</dbReference>
<dbReference type="SUPFAM" id="SSF102705">
    <property type="entry name" value="NIF3 (NGG1p interacting factor 3)-like"/>
    <property type="match status" value="1"/>
</dbReference>
<feature type="binding site" evidence="5">
    <location>
        <position position="104"/>
    </location>
    <ligand>
        <name>a divalent metal cation</name>
        <dbReference type="ChEBI" id="CHEBI:60240"/>
        <label>1</label>
    </ligand>
</feature>
<comment type="similarity">
    <text evidence="1">Belongs to the GTP cyclohydrolase I type 2/NIF3 family.</text>
</comment>
<proteinExistence type="inferred from homology"/>
<dbReference type="PANTHER" id="PTHR13799:SF14">
    <property type="entry name" value="GTP CYCLOHYDROLASE 1 TYPE 2 HOMOLOG"/>
    <property type="match status" value="1"/>
</dbReference>
<feature type="binding site" evidence="5">
    <location>
        <position position="65"/>
    </location>
    <ligand>
        <name>a divalent metal cation</name>
        <dbReference type="ChEBI" id="CHEBI:60240"/>
        <label>1</label>
    </ligand>
</feature>
<comment type="subunit">
    <text evidence="2">Homohexamer.</text>
</comment>
<reference evidence="6" key="1">
    <citation type="submission" date="2020-10" db="EMBL/GenBank/DDBJ databases">
        <authorList>
            <person name="Gilroy R."/>
        </authorList>
    </citation>
    <scope>NUCLEOTIDE SEQUENCE</scope>
    <source>
        <strain evidence="6">15467</strain>
    </source>
</reference>
<dbReference type="NCBIfam" id="TIGR00486">
    <property type="entry name" value="YbgI_SA1388"/>
    <property type="match status" value="1"/>
</dbReference>
<evidence type="ECO:0000313" key="6">
    <source>
        <dbReference type="EMBL" id="MBO8428971.1"/>
    </source>
</evidence>
<dbReference type="GO" id="GO:0046872">
    <property type="term" value="F:metal ion binding"/>
    <property type="evidence" value="ECO:0007669"/>
    <property type="project" value="UniProtKB-KW"/>
</dbReference>
<protein>
    <recommendedName>
        <fullName evidence="3">GTP cyclohydrolase 1 type 2 homolog</fullName>
    </recommendedName>
</protein>
<dbReference type="EMBL" id="JADINB010000077">
    <property type="protein sequence ID" value="MBO8428971.1"/>
    <property type="molecule type" value="Genomic_DNA"/>
</dbReference>
<dbReference type="FunFam" id="3.40.1390.30:FF:000001">
    <property type="entry name" value="GTP cyclohydrolase 1 type 2"/>
    <property type="match status" value="1"/>
</dbReference>
<dbReference type="InterPro" id="IPR036069">
    <property type="entry name" value="DUF34/NIF3_sf"/>
</dbReference>
<feature type="binding site" evidence="5">
    <location>
        <position position="217"/>
    </location>
    <ligand>
        <name>a divalent metal cation</name>
        <dbReference type="ChEBI" id="CHEBI:60240"/>
        <label>1</label>
    </ligand>
</feature>
<feature type="binding site" evidence="5">
    <location>
        <position position="221"/>
    </location>
    <ligand>
        <name>a divalent metal cation</name>
        <dbReference type="ChEBI" id="CHEBI:60240"/>
        <label>1</label>
    </ligand>
</feature>
<dbReference type="PANTHER" id="PTHR13799">
    <property type="entry name" value="NGG1 INTERACTING FACTOR 3"/>
    <property type="match status" value="1"/>
</dbReference>
<dbReference type="AlphaFoldDB" id="A0A9D9DM81"/>
<comment type="caution">
    <text evidence="6">The sequence shown here is derived from an EMBL/GenBank/DDBJ whole genome shotgun (WGS) entry which is preliminary data.</text>
</comment>
<dbReference type="InterPro" id="IPR002678">
    <property type="entry name" value="DUF34/NIF3"/>
</dbReference>
<gene>
    <name evidence="6" type="ORF">IAC68_03440</name>
</gene>
<organism evidence="6 7">
    <name type="scientific">Candidatus Egerieousia excrementavium</name>
    <dbReference type="NCBI Taxonomy" id="2840778"/>
    <lineage>
        <taxon>Bacteria</taxon>
        <taxon>Pseudomonadati</taxon>
        <taxon>Bacteroidota</taxon>
        <taxon>Bacteroidia</taxon>
        <taxon>Bacteroidales</taxon>
        <taxon>Candidatus Egerieousia</taxon>
    </lineage>
</organism>